<proteinExistence type="predicted"/>
<name>A0A2N5EDN5_9GAMM</name>
<keyword evidence="1" id="KW-1133">Transmembrane helix</keyword>
<organism evidence="2 3">
    <name type="scientific">Chimaeribacter californicus</name>
    <dbReference type="NCBI Taxonomy" id="2060067"/>
    <lineage>
        <taxon>Bacteria</taxon>
        <taxon>Pseudomonadati</taxon>
        <taxon>Pseudomonadota</taxon>
        <taxon>Gammaproteobacteria</taxon>
        <taxon>Enterobacterales</taxon>
        <taxon>Yersiniaceae</taxon>
        <taxon>Chimaeribacter</taxon>
    </lineage>
</organism>
<comment type="caution">
    <text evidence="2">The sequence shown here is derived from an EMBL/GenBank/DDBJ whole genome shotgun (WGS) entry which is preliminary data.</text>
</comment>
<dbReference type="OrthoDB" id="6631401at2"/>
<dbReference type="RefSeq" id="WP_101815054.1">
    <property type="nucleotide sequence ID" value="NZ_PJZF01000003.1"/>
</dbReference>
<feature type="transmembrane region" description="Helical" evidence="1">
    <location>
        <begin position="45"/>
        <end position="62"/>
    </location>
</feature>
<keyword evidence="3" id="KW-1185">Reference proteome</keyword>
<protein>
    <submittedName>
        <fullName evidence="2">Uncharacterized protein</fullName>
    </submittedName>
</protein>
<evidence type="ECO:0000313" key="3">
    <source>
        <dbReference type="Proteomes" id="UP000234240"/>
    </source>
</evidence>
<evidence type="ECO:0000313" key="2">
    <source>
        <dbReference type="EMBL" id="PLR40640.1"/>
    </source>
</evidence>
<keyword evidence="1" id="KW-0472">Membrane</keyword>
<dbReference type="Proteomes" id="UP000234240">
    <property type="component" value="Unassembled WGS sequence"/>
</dbReference>
<gene>
    <name evidence="2" type="ORF">CYR55_04955</name>
</gene>
<accession>A0A2N5EDN5</accession>
<evidence type="ECO:0000256" key="1">
    <source>
        <dbReference type="SAM" id="Phobius"/>
    </source>
</evidence>
<dbReference type="EMBL" id="PJZF01000003">
    <property type="protein sequence ID" value="PLR40640.1"/>
    <property type="molecule type" value="Genomic_DNA"/>
</dbReference>
<reference evidence="2 3" key="1">
    <citation type="submission" date="2017-12" db="EMBL/GenBank/DDBJ databases">
        <title>Characterization of six clinical isolates of Enterochimera gen. nov., a novel genus of the Yersiniaciae family and the three species Enterochimera arupensis sp. nov., Enterochimera coloradensis sp. nov, and Enterochimera californica sp. nov.</title>
        <authorList>
            <person name="Rossi A."/>
            <person name="Fisher M."/>
        </authorList>
    </citation>
    <scope>NUCLEOTIDE SEQUENCE [LARGE SCALE GENOMIC DNA]</scope>
    <source>
        <strain evidence="3">2015-Iso6</strain>
    </source>
</reference>
<keyword evidence="1" id="KW-0812">Transmembrane</keyword>
<feature type="transmembrane region" description="Helical" evidence="1">
    <location>
        <begin position="21"/>
        <end position="39"/>
    </location>
</feature>
<dbReference type="AlphaFoldDB" id="A0A2N5EDN5"/>
<sequence>MGISEKERLRRQLNEKHRISHSAMWLAGIAGLYFILMGVTGHPLGPMLLSGGICLTAGWQALNKRRKVRGYKRKLKRMDNAEKVPAG</sequence>